<evidence type="ECO:0000256" key="9">
    <source>
        <dbReference type="ARBA" id="ARBA00023224"/>
    </source>
</evidence>
<evidence type="ECO:0000256" key="6">
    <source>
        <dbReference type="ARBA" id="ARBA00023136"/>
    </source>
</evidence>
<keyword evidence="8 10" id="KW-0675">Receptor</keyword>
<feature type="transmembrane region" description="Helical" evidence="12">
    <location>
        <begin position="66"/>
        <end position="92"/>
    </location>
</feature>
<dbReference type="InterPro" id="IPR000995">
    <property type="entry name" value="Musac_Ach_rcpt"/>
</dbReference>
<feature type="region of interest" description="Disordered" evidence="11">
    <location>
        <begin position="256"/>
        <end position="278"/>
    </location>
</feature>
<dbReference type="PROSITE" id="PS50262">
    <property type="entry name" value="G_PROTEIN_RECEP_F1_2"/>
    <property type="match status" value="1"/>
</dbReference>
<evidence type="ECO:0000256" key="4">
    <source>
        <dbReference type="ARBA" id="ARBA00022989"/>
    </source>
</evidence>
<evidence type="ECO:0000256" key="7">
    <source>
        <dbReference type="ARBA" id="ARBA00023157"/>
    </source>
</evidence>
<feature type="transmembrane region" description="Helical" evidence="12">
    <location>
        <begin position="371"/>
        <end position="392"/>
    </location>
</feature>
<keyword evidence="14" id="KW-1185">Reference proteome</keyword>
<dbReference type="SUPFAM" id="SSF81321">
    <property type="entry name" value="Family A G protein-coupled receptor-like"/>
    <property type="match status" value="1"/>
</dbReference>
<protein>
    <submittedName>
        <fullName evidence="13">Uncharacterized protein</fullName>
    </submittedName>
</protein>
<dbReference type="SMART" id="SM01381">
    <property type="entry name" value="7TM_GPCR_Srsx"/>
    <property type="match status" value="1"/>
</dbReference>
<accession>A0A8J1T5A8</accession>
<evidence type="ECO:0000256" key="12">
    <source>
        <dbReference type="SAM" id="Phobius"/>
    </source>
</evidence>
<evidence type="ECO:0000256" key="11">
    <source>
        <dbReference type="SAM" id="MobiDB-lite"/>
    </source>
</evidence>
<feature type="compositionally biased region" description="Polar residues" evidence="11">
    <location>
        <begin position="257"/>
        <end position="278"/>
    </location>
</feature>
<proteinExistence type="inferred from homology"/>
<evidence type="ECO:0000256" key="8">
    <source>
        <dbReference type="ARBA" id="ARBA00023170"/>
    </source>
</evidence>
<evidence type="ECO:0000256" key="5">
    <source>
        <dbReference type="ARBA" id="ARBA00023040"/>
    </source>
</evidence>
<dbReference type="AlphaFoldDB" id="A0A8J1T5A8"/>
<dbReference type="Gene3D" id="1.20.1070.10">
    <property type="entry name" value="Rhodopsin 7-helix transmembrane proteins"/>
    <property type="match status" value="2"/>
</dbReference>
<dbReference type="GO" id="GO:0004993">
    <property type="term" value="F:G protein-coupled serotonin receptor activity"/>
    <property type="evidence" value="ECO:0007669"/>
    <property type="project" value="UniProtKB-ARBA"/>
</dbReference>
<name>A0A8J1T5A8_OWEFU</name>
<dbReference type="GO" id="GO:0045202">
    <property type="term" value="C:synapse"/>
    <property type="evidence" value="ECO:0007669"/>
    <property type="project" value="GOC"/>
</dbReference>
<dbReference type="PANTHER" id="PTHR24248">
    <property type="entry name" value="ADRENERGIC RECEPTOR-RELATED G-PROTEIN COUPLED RECEPTOR"/>
    <property type="match status" value="1"/>
</dbReference>
<gene>
    <name evidence="13" type="ORF">OFUS_LOCUS10999</name>
</gene>
<dbReference type="PRINTS" id="PR00243">
    <property type="entry name" value="MUSCARINICR"/>
</dbReference>
<dbReference type="CDD" id="cd15329">
    <property type="entry name" value="7tmA_5-HT7"/>
    <property type="match status" value="1"/>
</dbReference>
<comment type="similarity">
    <text evidence="10">Belongs to the G-protein coupled receptor 1 family.</text>
</comment>
<feature type="region of interest" description="Disordered" evidence="11">
    <location>
        <begin position="294"/>
        <end position="343"/>
    </location>
</feature>
<sequence>MDESDSKYTEVIMPLDFNETLFNGTKETLCVVNETVLNTSLCNHSNVTNSASIAPPASPYLAWQQVIIGVVLAIMLAGTILGNILVCCAVGIVRKLRTPSNMLIVSLAVSDLLVGLCVMPFTTYYQLRGHWLLGSILCDIYTSLDVLLCTASILNLCAISVDRYFVITRPFQYAAKRTPRRMAVMVVIVWLIAAVISIPPMFGWKSLYVQGFCIISQNIGYQFYATFGAFYLPLFVMIVVYYRIYRVSSRLAKTEQRQQGGSSLTNDTSPKLRSHSTSSIKDIFRLKSPWKSTKRDSVDTSKEENHNYPNGDLKIDDSSGVLIPPSRNPPQRSHSHSPRLSSARKSIFQRLSRKDNHHHHNATERKATKTLGVIMGGFTACWLPFFILAVIRPFCVDPETQLDCIPVWLTSVFQWLGYANSLLNPIIYARFNRDFRAPFREILCCRCSGINMRLRSKSYIDEYGSSRPIVLRDNLRSTRITCTMPSDTVVRFSSKNGDTETALKMIGDSCNGDKHDL</sequence>
<keyword evidence="2" id="KW-1003">Cell membrane</keyword>
<keyword evidence="6 12" id="KW-0472">Membrane</keyword>
<keyword evidence="9 10" id="KW-0807">Transducer</keyword>
<feature type="compositionally biased region" description="Basic and acidic residues" evidence="11">
    <location>
        <begin position="294"/>
        <end position="306"/>
    </location>
</feature>
<feature type="transmembrane region" description="Helical" evidence="12">
    <location>
        <begin position="104"/>
        <end position="125"/>
    </location>
</feature>
<dbReference type="Pfam" id="PF00001">
    <property type="entry name" value="7tm_1"/>
    <property type="match status" value="1"/>
</dbReference>
<keyword evidence="7" id="KW-1015">Disulfide bond</keyword>
<organism evidence="13 14">
    <name type="scientific">Owenia fusiformis</name>
    <name type="common">Polychaete worm</name>
    <dbReference type="NCBI Taxonomy" id="6347"/>
    <lineage>
        <taxon>Eukaryota</taxon>
        <taxon>Metazoa</taxon>
        <taxon>Spiralia</taxon>
        <taxon>Lophotrochozoa</taxon>
        <taxon>Annelida</taxon>
        <taxon>Polychaeta</taxon>
        <taxon>Sedentaria</taxon>
        <taxon>Canalipalpata</taxon>
        <taxon>Sabellida</taxon>
        <taxon>Oweniida</taxon>
        <taxon>Oweniidae</taxon>
        <taxon>Owenia</taxon>
    </lineage>
</organism>
<dbReference type="EMBL" id="CAIIXF020000005">
    <property type="protein sequence ID" value="CAH1784873.1"/>
    <property type="molecule type" value="Genomic_DNA"/>
</dbReference>
<comment type="subcellular location">
    <subcellularLocation>
        <location evidence="1">Cell membrane</location>
        <topology evidence="1">Multi-pass membrane protein</topology>
    </subcellularLocation>
</comment>
<dbReference type="PRINTS" id="PR00237">
    <property type="entry name" value="GPCRRHODOPSN"/>
</dbReference>
<dbReference type="GO" id="GO:0016907">
    <property type="term" value="F:G protein-coupled acetylcholine receptor activity"/>
    <property type="evidence" value="ECO:0007669"/>
    <property type="project" value="InterPro"/>
</dbReference>
<dbReference type="GO" id="GO:0005886">
    <property type="term" value="C:plasma membrane"/>
    <property type="evidence" value="ECO:0007669"/>
    <property type="project" value="UniProtKB-SubCell"/>
</dbReference>
<dbReference type="InterPro" id="IPR017452">
    <property type="entry name" value="GPCR_Rhodpsn_7TM"/>
</dbReference>
<feature type="transmembrane region" description="Helical" evidence="12">
    <location>
        <begin position="412"/>
        <end position="431"/>
    </location>
</feature>
<evidence type="ECO:0000256" key="3">
    <source>
        <dbReference type="ARBA" id="ARBA00022692"/>
    </source>
</evidence>
<evidence type="ECO:0000256" key="1">
    <source>
        <dbReference type="ARBA" id="ARBA00004651"/>
    </source>
</evidence>
<evidence type="ECO:0000313" key="13">
    <source>
        <dbReference type="EMBL" id="CAH1784873.1"/>
    </source>
</evidence>
<keyword evidence="3 10" id="KW-0812">Transmembrane</keyword>
<evidence type="ECO:0000256" key="10">
    <source>
        <dbReference type="RuleBase" id="RU000688"/>
    </source>
</evidence>
<evidence type="ECO:0000256" key="2">
    <source>
        <dbReference type="ARBA" id="ARBA00022475"/>
    </source>
</evidence>
<dbReference type="GO" id="GO:0071880">
    <property type="term" value="P:adenylate cyclase-activating adrenergic receptor signaling pathway"/>
    <property type="evidence" value="ECO:0007669"/>
    <property type="project" value="TreeGrafter"/>
</dbReference>
<keyword evidence="5 10" id="KW-0297">G-protein coupled receptor</keyword>
<dbReference type="PANTHER" id="PTHR24248:SF199">
    <property type="entry name" value="IP13425P-RELATED"/>
    <property type="match status" value="1"/>
</dbReference>
<feature type="transmembrane region" description="Helical" evidence="12">
    <location>
        <begin position="131"/>
        <end position="161"/>
    </location>
</feature>
<reference evidence="13" key="1">
    <citation type="submission" date="2022-03" db="EMBL/GenBank/DDBJ databases">
        <authorList>
            <person name="Martin C."/>
        </authorList>
    </citation>
    <scope>NUCLEOTIDE SEQUENCE</scope>
</reference>
<feature type="transmembrane region" description="Helical" evidence="12">
    <location>
        <begin position="222"/>
        <end position="244"/>
    </location>
</feature>
<comment type="caution">
    <text evidence="13">The sequence shown here is derived from an EMBL/GenBank/DDBJ whole genome shotgun (WGS) entry which is preliminary data.</text>
</comment>
<keyword evidence="4 12" id="KW-1133">Transmembrane helix</keyword>
<evidence type="ECO:0000313" key="14">
    <source>
        <dbReference type="Proteomes" id="UP000749559"/>
    </source>
</evidence>
<dbReference type="GO" id="GO:0043410">
    <property type="term" value="P:positive regulation of MAPK cascade"/>
    <property type="evidence" value="ECO:0007669"/>
    <property type="project" value="TreeGrafter"/>
</dbReference>
<feature type="transmembrane region" description="Helical" evidence="12">
    <location>
        <begin position="182"/>
        <end position="202"/>
    </location>
</feature>
<dbReference type="PROSITE" id="PS00237">
    <property type="entry name" value="G_PROTEIN_RECEP_F1_1"/>
    <property type="match status" value="1"/>
</dbReference>
<dbReference type="Proteomes" id="UP000749559">
    <property type="component" value="Unassembled WGS sequence"/>
</dbReference>
<dbReference type="OrthoDB" id="5951059at2759"/>
<dbReference type="InterPro" id="IPR000276">
    <property type="entry name" value="GPCR_Rhodpsn"/>
</dbReference>